<comment type="cofactor">
    <cofactor evidence="1">
        <name>Mn(2+)</name>
        <dbReference type="ChEBI" id="CHEBI:29035"/>
    </cofactor>
</comment>
<dbReference type="SUPFAM" id="SSF100879">
    <property type="entry name" value="Lesion bypass DNA polymerase (Y-family), little finger domain"/>
    <property type="match status" value="1"/>
</dbReference>
<keyword evidence="9" id="KW-0227">DNA damage</keyword>
<dbReference type="Pfam" id="PF00817">
    <property type="entry name" value="IMS"/>
    <property type="match status" value="1"/>
</dbReference>
<evidence type="ECO:0000256" key="13">
    <source>
        <dbReference type="ARBA" id="ARBA00044975"/>
    </source>
</evidence>
<evidence type="ECO:0000256" key="15">
    <source>
        <dbReference type="SAM" id="MobiDB-lite"/>
    </source>
</evidence>
<keyword evidence="10" id="KW-0460">Magnesium</keyword>
<evidence type="ECO:0000256" key="10">
    <source>
        <dbReference type="ARBA" id="ARBA00022842"/>
    </source>
</evidence>
<accession>F1L1W9</accession>
<dbReference type="GO" id="GO:0003684">
    <property type="term" value="F:damaged DNA binding"/>
    <property type="evidence" value="ECO:0007669"/>
    <property type="project" value="InterPro"/>
</dbReference>
<evidence type="ECO:0000259" key="16">
    <source>
        <dbReference type="PROSITE" id="PS50173"/>
    </source>
</evidence>
<feature type="region of interest" description="Disordered" evidence="15">
    <location>
        <begin position="452"/>
        <end position="474"/>
    </location>
</feature>
<comment type="subcellular location">
    <subcellularLocation>
        <location evidence="3">Nucleus</location>
    </subcellularLocation>
</comment>
<feature type="compositionally biased region" description="Basic residues" evidence="15">
    <location>
        <begin position="570"/>
        <end position="583"/>
    </location>
</feature>
<dbReference type="InterPro" id="IPR052230">
    <property type="entry name" value="DNA_polymerase_eta"/>
</dbReference>
<evidence type="ECO:0000256" key="6">
    <source>
        <dbReference type="ARBA" id="ARBA00022679"/>
    </source>
</evidence>
<evidence type="ECO:0000256" key="1">
    <source>
        <dbReference type="ARBA" id="ARBA00001936"/>
    </source>
</evidence>
<reference evidence="17" key="1">
    <citation type="journal article" date="2011" name="Genome Res.">
        <title>Deep small RNA sequencing from the nematode Ascaris reveals conservation, functional diversification, and novel developmental profiles.</title>
        <authorList>
            <person name="Wang J."/>
            <person name="Czech B."/>
            <person name="Crunk A."/>
            <person name="Wallace A."/>
            <person name="Mitreva M."/>
            <person name="Hannon G.J."/>
            <person name="Davis R.E."/>
        </authorList>
    </citation>
    <scope>NUCLEOTIDE SEQUENCE</scope>
</reference>
<dbReference type="PANTHER" id="PTHR45873">
    <property type="entry name" value="DNA POLYMERASE ETA"/>
    <property type="match status" value="1"/>
</dbReference>
<dbReference type="EMBL" id="JI169808">
    <property type="protein sequence ID" value="ADY44123.1"/>
    <property type="molecule type" value="mRNA"/>
</dbReference>
<dbReference type="GO" id="GO:0009411">
    <property type="term" value="P:response to UV"/>
    <property type="evidence" value="ECO:0007669"/>
    <property type="project" value="UniProtKB-ARBA"/>
</dbReference>
<keyword evidence="7" id="KW-0548">Nucleotidyltransferase</keyword>
<feature type="compositionally biased region" description="Polar residues" evidence="15">
    <location>
        <begin position="556"/>
        <end position="569"/>
    </location>
</feature>
<dbReference type="Pfam" id="PF11799">
    <property type="entry name" value="IMS_C"/>
    <property type="match status" value="1"/>
</dbReference>
<dbReference type="FunFam" id="1.10.150.20:FF:000014">
    <property type="entry name" value="Polymerase (DNA directed), eta"/>
    <property type="match status" value="1"/>
</dbReference>
<evidence type="ECO:0000256" key="11">
    <source>
        <dbReference type="ARBA" id="ARBA00023204"/>
    </source>
</evidence>
<name>F1L1W9_ASCSU</name>
<proteinExistence type="evidence at transcript level"/>
<dbReference type="GO" id="GO:0003887">
    <property type="term" value="F:DNA-directed DNA polymerase activity"/>
    <property type="evidence" value="ECO:0007669"/>
    <property type="project" value="UniProtKB-EC"/>
</dbReference>
<dbReference type="Gene3D" id="3.40.1170.60">
    <property type="match status" value="1"/>
</dbReference>
<dbReference type="GO" id="GO:0005657">
    <property type="term" value="C:replication fork"/>
    <property type="evidence" value="ECO:0007669"/>
    <property type="project" value="TreeGrafter"/>
</dbReference>
<keyword evidence="11" id="KW-0234">DNA repair</keyword>
<dbReference type="InterPro" id="IPR001126">
    <property type="entry name" value="UmuC"/>
</dbReference>
<protein>
    <recommendedName>
        <fullName evidence="13">DNA polymerase eta</fullName>
        <ecNumber evidence="5">2.7.7.7</ecNumber>
    </recommendedName>
</protein>
<feature type="compositionally biased region" description="Basic and acidic residues" evidence="15">
    <location>
        <begin position="591"/>
        <end position="602"/>
    </location>
</feature>
<dbReference type="PIRSF" id="PIRSF036603">
    <property type="entry name" value="DPol_eta"/>
    <property type="match status" value="1"/>
</dbReference>
<keyword evidence="12" id="KW-0539">Nucleus</keyword>
<dbReference type="InterPro" id="IPR036775">
    <property type="entry name" value="DNA_pol_Y-fam_lit_finger_sf"/>
</dbReference>
<evidence type="ECO:0000256" key="4">
    <source>
        <dbReference type="ARBA" id="ARBA00010945"/>
    </source>
</evidence>
<dbReference type="GO" id="GO:0005634">
    <property type="term" value="C:nucleus"/>
    <property type="evidence" value="ECO:0007669"/>
    <property type="project" value="UniProtKB-SubCell"/>
</dbReference>
<sequence>MGGGDHRVIALIDMDCFYAQVEQRLQPHLWGKPIIVAQYSNIRGGGILAVSYEARPFGIKRFGMFAEQAKALCPELTVCYVPSGEHSDKADLTRYRNASAEVLDVLNGFDSRIIVERASIDEAYLDLSELVDYIVESETPSLKYSCSLDMFPTTHLANGNDIKASNETIWKYDREANLREWIIEACVQQRQALRLAVAAEIVERIRAEIKEKTQFSCSAGIGSNKMIAKLICSRHKPGQQTIIPDEFIAEIFRSTRILSIRNLGGKLGHALMNAFSIETMSELCGISMQQLSEHFSAQAKWIYNIARGIDDEPVRARDKQSSIAVSKNFPGSSALTSTSEVQTWLDGLVKELAKRLIDDQIKNKRTACTLHVSCTRDALYTGTTLGKSCQIVSYAPDALYNAAWAILRHYNNSATPETWDPAIFNISLSASRFRDGVDQSSKRITEWISEKGEQLEAGRESEPPSQFIAPDGTAEPNVISYDAASVSGLRDIARAAEELDVDREQRVEHDGGGDINAGYSMDGFLPDSLTDIPEDLLANMPEDIKTELMMYYRQKIAQQQRPNSASPQSRKNRKRDTKKRPKRASTAAEPATKKISDFFKKS</sequence>
<dbReference type="PANTHER" id="PTHR45873:SF1">
    <property type="entry name" value="DNA POLYMERASE ETA"/>
    <property type="match status" value="1"/>
</dbReference>
<dbReference type="PROSITE" id="PS50173">
    <property type="entry name" value="UMUC"/>
    <property type="match status" value="1"/>
</dbReference>
<evidence type="ECO:0000256" key="2">
    <source>
        <dbReference type="ARBA" id="ARBA00001946"/>
    </source>
</evidence>
<dbReference type="Gene3D" id="3.30.1490.100">
    <property type="entry name" value="DNA polymerase, Y-family, little finger domain"/>
    <property type="match status" value="1"/>
</dbReference>
<dbReference type="AlphaFoldDB" id="F1L1W9"/>
<evidence type="ECO:0000256" key="3">
    <source>
        <dbReference type="ARBA" id="ARBA00004123"/>
    </source>
</evidence>
<dbReference type="GO" id="GO:0006281">
    <property type="term" value="P:DNA repair"/>
    <property type="evidence" value="ECO:0007669"/>
    <property type="project" value="UniProtKB-KW"/>
</dbReference>
<dbReference type="Pfam" id="PF21704">
    <property type="entry name" value="POLH-Rev1_HhH"/>
    <property type="match status" value="1"/>
</dbReference>
<dbReference type="GO" id="GO:0042276">
    <property type="term" value="P:error-prone translesion synthesis"/>
    <property type="evidence" value="ECO:0007669"/>
    <property type="project" value="TreeGrafter"/>
</dbReference>
<feature type="region of interest" description="Disordered" evidence="15">
    <location>
        <begin position="556"/>
        <end position="602"/>
    </location>
</feature>
<dbReference type="Gene3D" id="1.10.150.20">
    <property type="entry name" value="5' to 3' exonuclease, C-terminal subdomain"/>
    <property type="match status" value="1"/>
</dbReference>
<dbReference type="EC" id="2.7.7.7" evidence="5"/>
<dbReference type="GO" id="GO:0046872">
    <property type="term" value="F:metal ion binding"/>
    <property type="evidence" value="ECO:0007669"/>
    <property type="project" value="UniProtKB-KW"/>
</dbReference>
<feature type="domain" description="UmuC" evidence="16">
    <location>
        <begin position="9"/>
        <end position="264"/>
    </location>
</feature>
<evidence type="ECO:0000256" key="7">
    <source>
        <dbReference type="ARBA" id="ARBA00022695"/>
    </source>
</evidence>
<organism evidence="17">
    <name type="scientific">Ascaris suum</name>
    <name type="common">Pig roundworm</name>
    <name type="synonym">Ascaris lumbricoides</name>
    <dbReference type="NCBI Taxonomy" id="6253"/>
    <lineage>
        <taxon>Eukaryota</taxon>
        <taxon>Metazoa</taxon>
        <taxon>Ecdysozoa</taxon>
        <taxon>Nematoda</taxon>
        <taxon>Chromadorea</taxon>
        <taxon>Rhabditida</taxon>
        <taxon>Spirurina</taxon>
        <taxon>Ascaridomorpha</taxon>
        <taxon>Ascaridoidea</taxon>
        <taxon>Ascarididae</taxon>
        <taxon>Ascaris</taxon>
    </lineage>
</organism>
<dbReference type="InterPro" id="IPR043128">
    <property type="entry name" value="Rev_trsase/Diguanyl_cyclase"/>
</dbReference>
<evidence type="ECO:0000313" key="17">
    <source>
        <dbReference type="EMBL" id="ADY44123.1"/>
    </source>
</evidence>
<dbReference type="SUPFAM" id="SSF56672">
    <property type="entry name" value="DNA/RNA polymerases"/>
    <property type="match status" value="1"/>
</dbReference>
<dbReference type="GO" id="GO:0035861">
    <property type="term" value="C:site of double-strand break"/>
    <property type="evidence" value="ECO:0007669"/>
    <property type="project" value="TreeGrafter"/>
</dbReference>
<dbReference type="InterPro" id="IPR043502">
    <property type="entry name" value="DNA/RNA_pol_sf"/>
</dbReference>
<dbReference type="FunFam" id="3.40.1170.60:FF:000003">
    <property type="entry name" value="DNA polymerase eta"/>
    <property type="match status" value="1"/>
</dbReference>
<comment type="cofactor">
    <cofactor evidence="2">
        <name>Mg(2+)</name>
        <dbReference type="ChEBI" id="CHEBI:18420"/>
    </cofactor>
</comment>
<evidence type="ECO:0000256" key="14">
    <source>
        <dbReference type="ARBA" id="ARBA00049244"/>
    </source>
</evidence>
<evidence type="ECO:0000256" key="12">
    <source>
        <dbReference type="ARBA" id="ARBA00023242"/>
    </source>
</evidence>
<comment type="similarity">
    <text evidence="4">Belongs to the DNA polymerase type-Y family.</text>
</comment>
<feature type="compositionally biased region" description="Basic and acidic residues" evidence="15">
    <location>
        <begin position="452"/>
        <end position="462"/>
    </location>
</feature>
<evidence type="ECO:0000256" key="9">
    <source>
        <dbReference type="ARBA" id="ARBA00022763"/>
    </source>
</evidence>
<evidence type="ECO:0000256" key="8">
    <source>
        <dbReference type="ARBA" id="ARBA00022723"/>
    </source>
</evidence>
<evidence type="ECO:0000256" key="5">
    <source>
        <dbReference type="ARBA" id="ARBA00012417"/>
    </source>
</evidence>
<comment type="catalytic activity">
    <reaction evidence="14">
        <text>DNA(n) + a 2'-deoxyribonucleoside 5'-triphosphate = DNA(n+1) + diphosphate</text>
        <dbReference type="Rhea" id="RHEA:22508"/>
        <dbReference type="Rhea" id="RHEA-COMP:17339"/>
        <dbReference type="Rhea" id="RHEA-COMP:17340"/>
        <dbReference type="ChEBI" id="CHEBI:33019"/>
        <dbReference type="ChEBI" id="CHEBI:61560"/>
        <dbReference type="ChEBI" id="CHEBI:173112"/>
        <dbReference type="EC" id="2.7.7.7"/>
    </reaction>
</comment>
<keyword evidence="8" id="KW-0479">Metal-binding</keyword>
<keyword evidence="6" id="KW-0808">Transferase</keyword>
<dbReference type="Gene3D" id="3.30.70.270">
    <property type="match status" value="1"/>
</dbReference>
<dbReference type="InterPro" id="IPR017961">
    <property type="entry name" value="DNA_pol_Y-fam_little_finger"/>
</dbReference>